<protein>
    <recommendedName>
        <fullName evidence="5">Ketoreductase (KR) domain-containing protein</fullName>
    </recommendedName>
</protein>
<dbReference type="STRING" id="930990.A0A067MIE5"/>
<evidence type="ECO:0000256" key="1">
    <source>
        <dbReference type="ARBA" id="ARBA00006484"/>
    </source>
</evidence>
<dbReference type="PANTHER" id="PTHR48107:SF7">
    <property type="entry name" value="RE15974P"/>
    <property type="match status" value="1"/>
</dbReference>
<sequence>MPFPDPPTPASLMLTKLDYDTSHSPARSPLPLAEKTAPITGSSRSIGAAIPVRPAAEGANVVIDYANGAEAADEVVAATKSKGTGAVKPIQADVSSVAGTKLLVEKALEAFHSIDILVLNTAIMNLDLLENIDEADYSRHFDTNVKGSLFLTQVASPCLRAGRYRANTSRVLSKDLSKRQISANTISPGPVDTPTFRNGKTEQQVNLFASVHPSGRTGRPEDISHGIGFLAGPNSVWVSSQNIRVNRVSRFHRHR</sequence>
<gene>
    <name evidence="3" type="ORF">BOTBODRAFT_189867</name>
</gene>
<organism evidence="3 4">
    <name type="scientific">Botryobasidium botryosum (strain FD-172 SS1)</name>
    <dbReference type="NCBI Taxonomy" id="930990"/>
    <lineage>
        <taxon>Eukaryota</taxon>
        <taxon>Fungi</taxon>
        <taxon>Dikarya</taxon>
        <taxon>Basidiomycota</taxon>
        <taxon>Agaricomycotina</taxon>
        <taxon>Agaricomycetes</taxon>
        <taxon>Cantharellales</taxon>
        <taxon>Botryobasidiaceae</taxon>
        <taxon>Botryobasidium</taxon>
    </lineage>
</organism>
<dbReference type="InterPro" id="IPR036291">
    <property type="entry name" value="NAD(P)-bd_dom_sf"/>
</dbReference>
<reference evidence="4" key="1">
    <citation type="journal article" date="2014" name="Proc. Natl. Acad. Sci. U.S.A.">
        <title>Extensive sampling of basidiomycete genomes demonstrates inadequacy of the white-rot/brown-rot paradigm for wood decay fungi.</title>
        <authorList>
            <person name="Riley R."/>
            <person name="Salamov A.A."/>
            <person name="Brown D.W."/>
            <person name="Nagy L.G."/>
            <person name="Floudas D."/>
            <person name="Held B.W."/>
            <person name="Levasseur A."/>
            <person name="Lombard V."/>
            <person name="Morin E."/>
            <person name="Otillar R."/>
            <person name="Lindquist E.A."/>
            <person name="Sun H."/>
            <person name="LaButti K.M."/>
            <person name="Schmutz J."/>
            <person name="Jabbour D."/>
            <person name="Luo H."/>
            <person name="Baker S.E."/>
            <person name="Pisabarro A.G."/>
            <person name="Walton J.D."/>
            <person name="Blanchette R.A."/>
            <person name="Henrissat B."/>
            <person name="Martin F."/>
            <person name="Cullen D."/>
            <person name="Hibbett D.S."/>
            <person name="Grigoriev I.V."/>
        </authorList>
    </citation>
    <scope>NUCLEOTIDE SEQUENCE [LARGE SCALE GENOMIC DNA]</scope>
    <source>
        <strain evidence="4">FD-172 SS1</strain>
    </source>
</reference>
<dbReference type="Pfam" id="PF13561">
    <property type="entry name" value="adh_short_C2"/>
    <property type="match status" value="1"/>
</dbReference>
<dbReference type="GO" id="GO:0016614">
    <property type="term" value="F:oxidoreductase activity, acting on CH-OH group of donors"/>
    <property type="evidence" value="ECO:0007669"/>
    <property type="project" value="UniProtKB-ARBA"/>
</dbReference>
<evidence type="ECO:0000313" key="3">
    <source>
        <dbReference type="EMBL" id="KDQ11306.1"/>
    </source>
</evidence>
<evidence type="ECO:0000256" key="2">
    <source>
        <dbReference type="ARBA" id="ARBA00023002"/>
    </source>
</evidence>
<dbReference type="EMBL" id="KL198059">
    <property type="protein sequence ID" value="KDQ11306.1"/>
    <property type="molecule type" value="Genomic_DNA"/>
</dbReference>
<dbReference type="SUPFAM" id="SSF51735">
    <property type="entry name" value="NAD(P)-binding Rossmann-fold domains"/>
    <property type="match status" value="1"/>
</dbReference>
<dbReference type="AlphaFoldDB" id="A0A067MIE5"/>
<accession>A0A067MIE5</accession>
<dbReference type="Gene3D" id="3.40.50.720">
    <property type="entry name" value="NAD(P)-binding Rossmann-like Domain"/>
    <property type="match status" value="2"/>
</dbReference>
<evidence type="ECO:0000313" key="4">
    <source>
        <dbReference type="Proteomes" id="UP000027195"/>
    </source>
</evidence>
<evidence type="ECO:0008006" key="5">
    <source>
        <dbReference type="Google" id="ProtNLM"/>
    </source>
</evidence>
<keyword evidence="4" id="KW-1185">Reference proteome</keyword>
<dbReference type="PRINTS" id="PR00081">
    <property type="entry name" value="GDHRDH"/>
</dbReference>
<dbReference type="HOGENOM" id="CLU_010194_1_3_1"/>
<keyword evidence="2" id="KW-0560">Oxidoreductase</keyword>
<dbReference type="PANTHER" id="PTHR48107">
    <property type="entry name" value="NADPH-DEPENDENT ALDEHYDE REDUCTASE-LIKE PROTEIN, CHLOROPLASTIC-RELATED"/>
    <property type="match status" value="1"/>
</dbReference>
<dbReference type="OrthoDB" id="5327538at2759"/>
<dbReference type="Proteomes" id="UP000027195">
    <property type="component" value="Unassembled WGS sequence"/>
</dbReference>
<proteinExistence type="inferred from homology"/>
<comment type="similarity">
    <text evidence="1">Belongs to the short-chain dehydrogenases/reductases (SDR) family.</text>
</comment>
<dbReference type="InterPro" id="IPR002347">
    <property type="entry name" value="SDR_fam"/>
</dbReference>
<dbReference type="Pfam" id="PF00106">
    <property type="entry name" value="adh_short"/>
    <property type="match status" value="1"/>
</dbReference>
<dbReference type="InParanoid" id="A0A067MIE5"/>
<name>A0A067MIE5_BOTB1</name>